<feature type="compositionally biased region" description="Basic and acidic residues" evidence="1">
    <location>
        <begin position="329"/>
        <end position="365"/>
    </location>
</feature>
<evidence type="ECO:0000313" key="3">
    <source>
        <dbReference type="EMBL" id="EMS72806.1"/>
    </source>
</evidence>
<dbReference type="CDD" id="cd00118">
    <property type="entry name" value="LysM"/>
    <property type="match status" value="1"/>
</dbReference>
<dbReference type="SUPFAM" id="SSF53955">
    <property type="entry name" value="Lysozyme-like"/>
    <property type="match status" value="1"/>
</dbReference>
<feature type="compositionally biased region" description="Basic and acidic residues" evidence="1">
    <location>
        <begin position="28"/>
        <end position="37"/>
    </location>
</feature>
<dbReference type="InterPro" id="IPR036779">
    <property type="entry name" value="LysM_dom_sf"/>
</dbReference>
<name>S0FR10_RUMCE</name>
<dbReference type="PANTHER" id="PTHR33734">
    <property type="entry name" value="LYSM DOMAIN-CONTAINING GPI-ANCHORED PROTEIN 2"/>
    <property type="match status" value="1"/>
</dbReference>
<dbReference type="AlphaFoldDB" id="S0FR10"/>
<evidence type="ECO:0000313" key="4">
    <source>
        <dbReference type="Proteomes" id="UP000014155"/>
    </source>
</evidence>
<dbReference type="PATRIC" id="fig|1195236.3.peg.1813"/>
<keyword evidence="4" id="KW-1185">Reference proteome</keyword>
<dbReference type="Gene3D" id="1.10.530.10">
    <property type="match status" value="1"/>
</dbReference>
<dbReference type="PROSITE" id="PS51782">
    <property type="entry name" value="LYSM"/>
    <property type="match status" value="1"/>
</dbReference>
<proteinExistence type="predicted"/>
<evidence type="ECO:0000259" key="2">
    <source>
        <dbReference type="PROSITE" id="PS51782"/>
    </source>
</evidence>
<evidence type="ECO:0000256" key="1">
    <source>
        <dbReference type="SAM" id="MobiDB-lite"/>
    </source>
</evidence>
<gene>
    <name evidence="3" type="ORF">CTER_1490</name>
</gene>
<dbReference type="SUPFAM" id="SSF54106">
    <property type="entry name" value="LysM domain"/>
    <property type="match status" value="1"/>
</dbReference>
<dbReference type="InterPro" id="IPR018392">
    <property type="entry name" value="LysM"/>
</dbReference>
<dbReference type="Proteomes" id="UP000014155">
    <property type="component" value="Unassembled WGS sequence"/>
</dbReference>
<dbReference type="InterPro" id="IPR025295">
    <property type="entry name" value="eCIS_core_dom"/>
</dbReference>
<reference evidence="3 4" key="1">
    <citation type="journal article" date="2013" name="Genome Announc.">
        <title>Draft Genome Sequence of the Cellulolytic, Mesophilic, Anaerobic Bacterium Clostridium termitidis Strain CT1112 (DSM 5398).</title>
        <authorList>
            <person name="Lal S."/>
            <person name="Ramachandran U."/>
            <person name="Zhang X."/>
            <person name="Munir R."/>
            <person name="Sparling R."/>
            <person name="Levin D.B."/>
        </authorList>
    </citation>
    <scope>NUCLEOTIDE SEQUENCE [LARGE SCALE GENOMIC DNA]</scope>
    <source>
        <strain evidence="3 4">CT1112</strain>
    </source>
</reference>
<dbReference type="eggNOG" id="COG3179">
    <property type="taxonomic scope" value="Bacteria"/>
</dbReference>
<feature type="region of interest" description="Disordered" evidence="1">
    <location>
        <begin position="1"/>
        <end position="37"/>
    </location>
</feature>
<protein>
    <submittedName>
        <fullName evidence="3">LysM domain-containing protein</fullName>
    </submittedName>
</protein>
<accession>S0FR10</accession>
<dbReference type="STRING" id="1195236.CTER_1490"/>
<dbReference type="Pfam" id="PF13699">
    <property type="entry name" value="eCIS_core"/>
    <property type="match status" value="1"/>
</dbReference>
<dbReference type="EMBL" id="AORV01000026">
    <property type="protein sequence ID" value="EMS72806.1"/>
    <property type="molecule type" value="Genomic_DNA"/>
</dbReference>
<feature type="compositionally biased region" description="Polar residues" evidence="1">
    <location>
        <begin position="138"/>
        <end position="147"/>
    </location>
</feature>
<dbReference type="SMART" id="SM00257">
    <property type="entry name" value="LysM"/>
    <property type="match status" value="1"/>
</dbReference>
<dbReference type="Pfam" id="PF01476">
    <property type="entry name" value="LysM"/>
    <property type="match status" value="1"/>
</dbReference>
<feature type="region of interest" description="Disordered" evidence="1">
    <location>
        <begin position="83"/>
        <end position="147"/>
    </location>
</feature>
<feature type="domain" description="LysM" evidence="2">
    <location>
        <begin position="277"/>
        <end position="322"/>
    </location>
</feature>
<feature type="region of interest" description="Disordered" evidence="1">
    <location>
        <begin position="328"/>
        <end position="365"/>
    </location>
</feature>
<organism evidence="3 4">
    <name type="scientific">Ruminiclostridium cellobioparum subsp. termitidis CT1112</name>
    <dbReference type="NCBI Taxonomy" id="1195236"/>
    <lineage>
        <taxon>Bacteria</taxon>
        <taxon>Bacillati</taxon>
        <taxon>Bacillota</taxon>
        <taxon>Clostridia</taxon>
        <taxon>Eubacteriales</taxon>
        <taxon>Oscillospiraceae</taxon>
        <taxon>Ruminiclostridium</taxon>
    </lineage>
</organism>
<dbReference type="PANTHER" id="PTHR33734:SF22">
    <property type="entry name" value="MEMBRANE-BOUND LYTIC MUREIN TRANSGLYCOSYLASE D"/>
    <property type="match status" value="1"/>
</dbReference>
<dbReference type="Gene3D" id="3.10.350.10">
    <property type="entry name" value="LysM domain"/>
    <property type="match status" value="1"/>
</dbReference>
<comment type="caution">
    <text evidence="3">The sequence shown here is derived from an EMBL/GenBank/DDBJ whole genome shotgun (WGS) entry which is preliminary data.</text>
</comment>
<feature type="compositionally biased region" description="Basic and acidic residues" evidence="1">
    <location>
        <begin position="105"/>
        <end position="119"/>
    </location>
</feature>
<sequence length="575" mass="65076">MQTKMLVKKPEPALGRTNNPMNNNHKSKPAENKKNVRTTDYKKLLQMMLNDPDAITREEFLFLQSIIGYRQAVAAREKARLRKQQRKIGQTNVAVKPTALGRSNSENEKDLDGEKENTNSRDNSTETPIQMKKDDDNASASRSSMQHNLREGLEELSGVDLSDVKVHQNSDKPQQVGALAYTQGNDIHIAPGQEKHLPHEGWHAVQQKQGRVEPTMQMKTGALVNDNADLEKEADIMGRMATKEYTSHASIQQLGLKTKHSGLNEEKIIQRAKSNEKTYVVQDGDVLGKIALKFKVSISELVKLNNLKSENEIIKVGQVLKIPLTANAKPEEKSDGQTTKDKTEKIENSTVDDNKENEDTSKEKDKTYVTKEQLQKIYINTTVTDEMGKDLNRVLEKYGITNVENIQHFIAQTCIETGYGKSVVELGSDKYLNSKKYGKKYSGVGYIQMTWDYAYAAFATYMILQQYPDLKEVATYKNPKSNDKNTIFNAYNKIVAAAGKKRYNIKEFTDIVDVGREYVKKSYAWETAGYFWSTNGLTSANKKTPVDDVTKVVNKWTDSYKDRRAAYDKVIKVIN</sequence>
<dbReference type="eggNOG" id="COG3177">
    <property type="taxonomic scope" value="Bacteria"/>
</dbReference>
<dbReference type="RefSeq" id="WP_004625080.1">
    <property type="nucleotide sequence ID" value="NZ_AORV01000026.1"/>
</dbReference>
<dbReference type="InterPro" id="IPR023346">
    <property type="entry name" value="Lysozyme-like_dom_sf"/>
</dbReference>